<dbReference type="PATRIC" id="fig|927665.4.peg.461"/>
<dbReference type="InterPro" id="IPR008969">
    <property type="entry name" value="CarboxyPept-like_regulatory"/>
</dbReference>
<protein>
    <submittedName>
        <fullName evidence="2">SusC/RagA family TonB-linked outer membrane protein</fullName>
    </submittedName>
</protein>
<dbReference type="InterPro" id="IPR023996">
    <property type="entry name" value="TonB-dep_OMP_SusC/RagA"/>
</dbReference>
<evidence type="ECO:0000259" key="1">
    <source>
        <dbReference type="Pfam" id="PF07715"/>
    </source>
</evidence>
<dbReference type="Gene3D" id="2.170.130.10">
    <property type="entry name" value="TonB-dependent receptor, plug domain"/>
    <property type="match status" value="1"/>
</dbReference>
<evidence type="ECO:0000313" key="2">
    <source>
        <dbReference type="EMBL" id="KKB60183.1"/>
    </source>
</evidence>
<dbReference type="EMBL" id="AQHV01000001">
    <property type="protein sequence ID" value="KKB60183.1"/>
    <property type="molecule type" value="Genomic_DNA"/>
</dbReference>
<reference evidence="2 3" key="1">
    <citation type="submission" date="2013-04" db="EMBL/GenBank/DDBJ databases">
        <title>The Genome Sequence of Parabacteroides goldsteinii DSM 19448.</title>
        <authorList>
            <consortium name="The Broad Institute Genomics Platform"/>
            <person name="Earl A."/>
            <person name="Ward D."/>
            <person name="Feldgarden M."/>
            <person name="Gevers D."/>
            <person name="Martens E."/>
            <person name="Sakamoto M."/>
            <person name="Benno Y."/>
            <person name="Song Y."/>
            <person name="Liu C."/>
            <person name="Lee J."/>
            <person name="Bolanos M."/>
            <person name="Vaisanen M.L."/>
            <person name="Finegold S.M."/>
            <person name="Walker B."/>
            <person name="Young S."/>
            <person name="Zeng Q."/>
            <person name="Gargeya S."/>
            <person name="Fitzgerald M."/>
            <person name="Haas B."/>
            <person name="Abouelleil A."/>
            <person name="Allen A.W."/>
            <person name="Alvarado L."/>
            <person name="Arachchi H.M."/>
            <person name="Berlin A.M."/>
            <person name="Chapman S.B."/>
            <person name="Gainer-Dewar J."/>
            <person name="Goldberg J."/>
            <person name="Griggs A."/>
            <person name="Gujja S."/>
            <person name="Hansen M."/>
            <person name="Howarth C."/>
            <person name="Imamovic A."/>
            <person name="Ireland A."/>
            <person name="Larimer J."/>
            <person name="McCowan C."/>
            <person name="Murphy C."/>
            <person name="Pearson M."/>
            <person name="Poon T.W."/>
            <person name="Priest M."/>
            <person name="Roberts A."/>
            <person name="Saif S."/>
            <person name="Shea T."/>
            <person name="Sisk P."/>
            <person name="Sykes S."/>
            <person name="Wortman J."/>
            <person name="Nusbaum C."/>
            <person name="Birren B."/>
        </authorList>
    </citation>
    <scope>NUCLEOTIDE SEQUENCE [LARGE SCALE GENOMIC DNA]</scope>
    <source>
        <strain evidence="2 3">DSM 19448</strain>
    </source>
</reference>
<dbReference type="SUPFAM" id="SSF56935">
    <property type="entry name" value="Porins"/>
    <property type="match status" value="1"/>
</dbReference>
<dbReference type="InterPro" id="IPR012910">
    <property type="entry name" value="Plug_dom"/>
</dbReference>
<gene>
    <name evidence="2" type="ORF">HMPREF1535_00460</name>
</gene>
<organism evidence="2 3">
    <name type="scientific">Parabacteroides goldsteinii DSM 19448 = WAL 12034</name>
    <dbReference type="NCBI Taxonomy" id="927665"/>
    <lineage>
        <taxon>Bacteria</taxon>
        <taxon>Pseudomonadati</taxon>
        <taxon>Bacteroidota</taxon>
        <taxon>Bacteroidia</taxon>
        <taxon>Bacteroidales</taxon>
        <taxon>Tannerellaceae</taxon>
        <taxon>Parabacteroides</taxon>
    </lineage>
</organism>
<dbReference type="HOGENOM" id="CLU_004317_1_0_10"/>
<dbReference type="PROSITE" id="PS00018">
    <property type="entry name" value="EF_HAND_1"/>
    <property type="match status" value="1"/>
</dbReference>
<dbReference type="NCBIfam" id="TIGR04056">
    <property type="entry name" value="OMP_RagA_SusC"/>
    <property type="match status" value="1"/>
</dbReference>
<feature type="domain" description="TonB-dependent receptor plug" evidence="1">
    <location>
        <begin position="131"/>
        <end position="244"/>
    </location>
</feature>
<sequence>MNLYKRLYVITKCVGLILLFLTGYGNLSAQEKEKSKVLELTIRVVDEADETVSDAEIVVGEGFTHGVTDQNGEYKLKAKPTDFITVSKPGFEKVVTSMPLLNNDPSVVLKHSLLYRSEDDRIQLPYTYNFKRNTTGDYIVITGKELEKYPSNDLRNALVGLIPGLMITEGEGSTGTSAEETRGQFGVKTKVSANMRGFSPIYVIDDMQIDITEMQLDPSEIETVTFVKDVVGKAMYGPRAANGIIFIKTKKGQANDRILNVNVEGGVSMVDRFPKWATAGEYARLNNQARINDGLSPLYDDAALAGYDRNDPYDKIYPAVNYQDMMFNDLKSYQRANVSSSGGNNFIKYYAYLGYSGEGDNFKIGNNADYNRLNARANLDMNVNDFINVEFGFFGGLTIRRSPNYGYDKDYGKDNSDDAELDIFEFNSAIEDATTIAPNAFPVYAAFDEESGLPWYGVSSTFKRNPIGHLVDNGYYNETGRLGAANVALNYDMNHLVKGLKSRTYVGFNAYNLTRIGKAEQFAAYIATPNADKTDVTLEKVWDLTEMSGQAKLHDYYFQQFSGYQTFSYDRLFNDVHGINTALTYHISKLTRNQVENPLCQQNVNWTGSYTYDNKYTLQAAVTFAGTQSLISSYQYQFFPSVGASWIISDEQFMKNLKFIDFLKLRAEYGELGYQALTPTLFMYEDKWGVDNKGTAFGPHTNNQWFGSNTDNNIYRSTYNKLGNPDLNWETRKEFSVGLDALMLDRKLSVSVSYYNTLRTNEWVKPTNRYPLAIGLLATPYVNFNKTRYYGVELSAKYTDKIGDFRYSIGAMATLPRTERIQFDQPDYRNEYQSRIGKPTDAYFGLVHQGRFSSDEEANKIPQLFDEKLKAGDFKYADLNNDGVVDGNDMKQIGNTSPRLFYALNINLAYKNIELTIIGDGRSGFDIPLTSKYFHNGWGDNNYSKYLVENVGTDKLPRQTYYKVENNYQASTFWLKKGDYFKIQNIEIAYNLPLAASAFMGIRKARFFVRGANLATISGIKDIDPESATSGIDRYPLNRTFTGGVKLTF</sequence>
<name>A0A0F5JQY6_9BACT</name>
<comment type="caution">
    <text evidence="2">The sequence shown here is derived from an EMBL/GenBank/DDBJ whole genome shotgun (WGS) entry which is preliminary data.</text>
</comment>
<dbReference type="Proteomes" id="UP000033047">
    <property type="component" value="Unassembled WGS sequence"/>
</dbReference>
<accession>A0A0F5JQY6</accession>
<dbReference type="STRING" id="927665.HMPREF1535_00460"/>
<dbReference type="InterPro" id="IPR018247">
    <property type="entry name" value="EF_Hand_1_Ca_BS"/>
</dbReference>
<dbReference type="Pfam" id="PF07715">
    <property type="entry name" value="Plug"/>
    <property type="match status" value="1"/>
</dbReference>
<proteinExistence type="predicted"/>
<dbReference type="InterPro" id="IPR037066">
    <property type="entry name" value="Plug_dom_sf"/>
</dbReference>
<evidence type="ECO:0000313" key="3">
    <source>
        <dbReference type="Proteomes" id="UP000033047"/>
    </source>
</evidence>
<dbReference type="AlphaFoldDB" id="A0A0F5JQY6"/>
<dbReference type="RefSeq" id="WP_046145176.1">
    <property type="nucleotide sequence ID" value="NZ_KQ033912.1"/>
</dbReference>
<dbReference type="SUPFAM" id="SSF49464">
    <property type="entry name" value="Carboxypeptidase regulatory domain-like"/>
    <property type="match status" value="1"/>
</dbReference>